<feature type="region of interest" description="Disordered" evidence="1">
    <location>
        <begin position="265"/>
        <end position="287"/>
    </location>
</feature>
<feature type="transmembrane region" description="Helical" evidence="2">
    <location>
        <begin position="225"/>
        <end position="245"/>
    </location>
</feature>
<proteinExistence type="predicted"/>
<feature type="transmembrane region" description="Helical" evidence="2">
    <location>
        <begin position="88"/>
        <end position="109"/>
    </location>
</feature>
<name>A0A6C2YWA3_9BACT</name>
<dbReference type="RefSeq" id="WP_162661016.1">
    <property type="nucleotide sequence ID" value="NZ_LR593887.1"/>
</dbReference>
<protein>
    <submittedName>
        <fullName evidence="3">Uncharacterized protein</fullName>
    </submittedName>
</protein>
<gene>
    <name evidence="3" type="ORF">GMBLW1_34070</name>
</gene>
<keyword evidence="2" id="KW-0812">Transmembrane</keyword>
<dbReference type="KEGG" id="tim:GMBLW1_34070"/>
<dbReference type="AlphaFoldDB" id="A0A6C2YWA3"/>
<keyword evidence="2" id="KW-1133">Transmembrane helix</keyword>
<dbReference type="Proteomes" id="UP000464378">
    <property type="component" value="Chromosome"/>
</dbReference>
<organism evidence="3">
    <name type="scientific">Tuwongella immobilis</name>
    <dbReference type="NCBI Taxonomy" id="692036"/>
    <lineage>
        <taxon>Bacteria</taxon>
        <taxon>Pseudomonadati</taxon>
        <taxon>Planctomycetota</taxon>
        <taxon>Planctomycetia</taxon>
        <taxon>Gemmatales</taxon>
        <taxon>Gemmataceae</taxon>
        <taxon>Tuwongella</taxon>
    </lineage>
</organism>
<dbReference type="InParanoid" id="A0A6C2YWA3"/>
<dbReference type="EMBL" id="LR593887">
    <property type="protein sequence ID" value="VTS08928.1"/>
    <property type="molecule type" value="Genomic_DNA"/>
</dbReference>
<evidence type="ECO:0000313" key="4">
    <source>
        <dbReference type="Proteomes" id="UP000464378"/>
    </source>
</evidence>
<accession>A0A6C2YWA3</accession>
<evidence type="ECO:0000313" key="3">
    <source>
        <dbReference type="EMBL" id="VIP05786.1"/>
    </source>
</evidence>
<feature type="transmembrane region" description="Helical" evidence="2">
    <location>
        <begin position="129"/>
        <end position="149"/>
    </location>
</feature>
<sequence>MTSDAKPMESDFNGSTTTQSSWMAWLTMPLLLLLGWVIYEVTMLPGLAALFMCLKFGWADFRTAFWLRQTDPNVIRGRACFWMYLTSGVWKVAIMGFAMAILVGILYIAHQENAPPGQLFKREQSAEQLAIGATLTMLAGFGICSLFTLRTILIGRRHQVRYWLSSGTHRDRVQRNWPPRLGQHNDASKILLSGISLISLLILPISTAILIAIMDPIIGPIPVDFLPLLYVFIVLLGVPTVILLLMDWLRKWMIAARPADCWGTDPLPDPKPTKAPPAHPDDVWMQS</sequence>
<keyword evidence="2" id="KW-0472">Membrane</keyword>
<dbReference type="EMBL" id="LR586016">
    <property type="protein sequence ID" value="VIP05786.1"/>
    <property type="molecule type" value="Genomic_DNA"/>
</dbReference>
<evidence type="ECO:0000256" key="1">
    <source>
        <dbReference type="SAM" id="MobiDB-lite"/>
    </source>
</evidence>
<feature type="compositionally biased region" description="Pro residues" evidence="1">
    <location>
        <begin position="267"/>
        <end position="278"/>
    </location>
</feature>
<evidence type="ECO:0000256" key="2">
    <source>
        <dbReference type="SAM" id="Phobius"/>
    </source>
</evidence>
<keyword evidence="4" id="KW-1185">Reference proteome</keyword>
<feature type="transmembrane region" description="Helical" evidence="2">
    <location>
        <begin position="190"/>
        <end position="213"/>
    </location>
</feature>
<reference evidence="3" key="1">
    <citation type="submission" date="2019-04" db="EMBL/GenBank/DDBJ databases">
        <authorList>
            <consortium name="Science for Life Laboratories"/>
        </authorList>
    </citation>
    <scope>NUCLEOTIDE SEQUENCE</scope>
    <source>
        <strain evidence="3">MBLW1</strain>
    </source>
</reference>